<feature type="domain" description="TIR" evidence="2">
    <location>
        <begin position="3"/>
        <end position="122"/>
    </location>
</feature>
<dbReference type="InterPro" id="IPR035897">
    <property type="entry name" value="Toll_tir_struct_dom_sf"/>
</dbReference>
<dbReference type="AlphaFoldDB" id="A0A7C3PIY2"/>
<dbReference type="PANTHER" id="PTHR47508">
    <property type="entry name" value="SAM DOMAIN-CONTAINING PROTEIN-RELATED"/>
    <property type="match status" value="1"/>
</dbReference>
<sequence length="1047" mass="118991">MKDYQDGFISYGRADSKAFAGYLHDRLADQGFDIWFDQNDIPLAVDFQTQIDAGIGKSHNFLFIIAPHSVNSPYCAKEIERALQYNKRIIPLLHVEQITQEIWQQRNPDQPLEAWEVYQKQGLHTCFQNMHPAVSRINWVYFREGIDDFETSFQGLLEIFERHRDYVQKHTYFLNKALDWERNQYQTRYLLIGEERADAETWLRTRFENEQPPCEPTDLHCEFICESAKNAANMMTDVFLSFAEEDRPFLQKIVHQLQREAFTLWRGRSDVQSGDEYGEQIQQGIEEATTVIYVISPASVRSLICRSELAYACSLKKRIIPIQLAEVPPEEWPDEVKKLRPIQLEASQSEEEYKVNLARLIRALREDANYFEQRKILLSKALKWQRQKRNPSILLRGHNLQLAQSWLDSTHLHLQHGPIPIQQEFIAESAKLPPDAALDIFLCYSRTDSDFARKLNDGLQIQGKTTWFDQELISSGDNEAEKDEELSIEMKQGIEQCNNFLFILSPSSIVSTSRCLAQLEYAEKYGKRLVPLLLRDLGTADVPTSIINLPWVDFRKHGGDFFTNFGELTRTLDSDPEYLRSHTRLMLKALEWEREERDDAFLLRGKDLETATSWLQDSGSKEPAPTELQRDYIYQSSELPKRTLSPITAALTSLAAGAVVCLVRWAGVLQGAELANYDQMLRSRPSEPPDSRITIVAVDELSIQLMNDRYEAGRGTMPDSALDDTLRLLNQHKPNMIVLDFIRDYAAKPDLAKRIKQTPNFIGVCQLGVPDGDTVKGSLSPMPELPPEQVGFAAIQSDTGDYVRRHNLIQAGDGENCNAYKSVSLIVARRYLESQGETYHSPLDEKSNLTKVMGFGDIEVPSLWDGTAYSQQQVSGGYQAMLNYRAPKGDASQFASVLSLKDVLNNQFDPKLVRDRILLIGYTATTSTNADQFQSPYGRLPGVILHGQMVSQLVSASLDGRPIIWWLPYWGETLWIFAWTALGGLIGWRSPHLPTLLAALGGSALLLYTLSTLLFNITGGWLPVVPAALALMLASFGVGFLTYRLRH</sequence>
<dbReference type="EMBL" id="DSRU01000334">
    <property type="protein sequence ID" value="HFN00620.1"/>
    <property type="molecule type" value="Genomic_DNA"/>
</dbReference>
<protein>
    <submittedName>
        <fullName evidence="3">TIR domain-containing protein</fullName>
    </submittedName>
</protein>
<feature type="domain" description="TIR" evidence="2">
    <location>
        <begin position="436"/>
        <end position="590"/>
    </location>
</feature>
<dbReference type="SUPFAM" id="SSF52200">
    <property type="entry name" value="Toll/Interleukin receptor TIR domain"/>
    <property type="match status" value="3"/>
</dbReference>
<dbReference type="SMART" id="SM00255">
    <property type="entry name" value="TIR"/>
    <property type="match status" value="2"/>
</dbReference>
<dbReference type="SMART" id="SM01080">
    <property type="entry name" value="CHASE2"/>
    <property type="match status" value="1"/>
</dbReference>
<proteinExistence type="predicted"/>
<keyword evidence="1" id="KW-0812">Transmembrane</keyword>
<dbReference type="PROSITE" id="PS50104">
    <property type="entry name" value="TIR"/>
    <property type="match status" value="3"/>
</dbReference>
<dbReference type="PANTHER" id="PTHR47508:SF1">
    <property type="entry name" value="NON-SPECIFIC SERINE_THREONINE PROTEIN KINASE"/>
    <property type="match status" value="1"/>
</dbReference>
<gene>
    <name evidence="3" type="ORF">ENR64_23290</name>
</gene>
<feature type="transmembrane region" description="Helical" evidence="1">
    <location>
        <begin position="1021"/>
        <end position="1043"/>
    </location>
</feature>
<accession>A0A7C3PIY2</accession>
<evidence type="ECO:0000259" key="2">
    <source>
        <dbReference type="PROSITE" id="PS50104"/>
    </source>
</evidence>
<feature type="transmembrane region" description="Helical" evidence="1">
    <location>
        <begin position="963"/>
        <end position="988"/>
    </location>
</feature>
<dbReference type="InterPro" id="IPR007890">
    <property type="entry name" value="CHASE2"/>
</dbReference>
<dbReference type="Gene3D" id="3.40.50.10140">
    <property type="entry name" value="Toll/interleukin-1 receptor homology (TIR) domain"/>
    <property type="match status" value="3"/>
</dbReference>
<keyword evidence="1" id="KW-1133">Transmembrane helix</keyword>
<name>A0A7C3PIY2_9CYAN</name>
<dbReference type="Pfam" id="PF13676">
    <property type="entry name" value="TIR_2"/>
    <property type="match status" value="3"/>
</dbReference>
<feature type="transmembrane region" description="Helical" evidence="1">
    <location>
        <begin position="995"/>
        <end position="1015"/>
    </location>
</feature>
<evidence type="ECO:0000313" key="3">
    <source>
        <dbReference type="EMBL" id="HFN00620.1"/>
    </source>
</evidence>
<evidence type="ECO:0000256" key="1">
    <source>
        <dbReference type="SAM" id="Phobius"/>
    </source>
</evidence>
<dbReference type="GO" id="GO:0007165">
    <property type="term" value="P:signal transduction"/>
    <property type="evidence" value="ECO:0007669"/>
    <property type="project" value="InterPro"/>
</dbReference>
<comment type="caution">
    <text evidence="3">The sequence shown here is derived from an EMBL/GenBank/DDBJ whole genome shotgun (WGS) entry which is preliminary data.</text>
</comment>
<dbReference type="InterPro" id="IPR000157">
    <property type="entry name" value="TIR_dom"/>
</dbReference>
<reference evidence="3" key="1">
    <citation type="journal article" date="2020" name="mSystems">
        <title>Genome- and Community-Level Interaction Insights into Carbon Utilization and Element Cycling Functions of Hydrothermarchaeota in Hydrothermal Sediment.</title>
        <authorList>
            <person name="Zhou Z."/>
            <person name="Liu Y."/>
            <person name="Xu W."/>
            <person name="Pan J."/>
            <person name="Luo Z.H."/>
            <person name="Li M."/>
        </authorList>
    </citation>
    <scope>NUCLEOTIDE SEQUENCE [LARGE SCALE GENOMIC DNA]</scope>
    <source>
        <strain evidence="3">SpSt-418</strain>
    </source>
</reference>
<keyword evidence="1" id="KW-0472">Membrane</keyword>
<dbReference type="Pfam" id="PF05226">
    <property type="entry name" value="CHASE2"/>
    <property type="match status" value="1"/>
</dbReference>
<feature type="domain" description="TIR" evidence="2">
    <location>
        <begin position="234"/>
        <end position="368"/>
    </location>
</feature>
<organism evidence="3">
    <name type="scientific">Oscillatoriales cyanobacterium SpSt-418</name>
    <dbReference type="NCBI Taxonomy" id="2282169"/>
    <lineage>
        <taxon>Bacteria</taxon>
        <taxon>Bacillati</taxon>
        <taxon>Cyanobacteriota</taxon>
        <taxon>Cyanophyceae</taxon>
        <taxon>Oscillatoriophycideae</taxon>
        <taxon>Oscillatoriales</taxon>
    </lineage>
</organism>